<sequence>MSFFTEFARKVRAIFAGGTAAPHGDASRPNTAEAVVPQWLIVGLGNPGAQYEATPHNVGYMVVDAMIDGPLEKLPGTKALVRVQEISGTSVALVRSTTYMNESGLAIGQLAKRWDIAPDHVIVIHDELDLPAGTVRLKQGGSENGHNGLKSTTEQLGTRDYVRVRCGIDRPAPGQSVTEHVLGAISFDPETEIDRAARGAQMIVTEGLGKAQNVIHSEK</sequence>
<comment type="similarity">
    <text evidence="5 7">Belongs to the PTH family.</text>
</comment>
<feature type="binding site" evidence="7">
    <location>
        <position position="51"/>
    </location>
    <ligand>
        <name>tRNA</name>
        <dbReference type="ChEBI" id="CHEBI:17843"/>
    </ligand>
</feature>
<name>A0A1L7CEY5_9CORY</name>
<dbReference type="GO" id="GO:0006515">
    <property type="term" value="P:protein quality control for misfolded or incompletely synthesized proteins"/>
    <property type="evidence" value="ECO:0007669"/>
    <property type="project" value="UniProtKB-UniRule"/>
</dbReference>
<evidence type="ECO:0000313" key="9">
    <source>
        <dbReference type="Proteomes" id="UP000185478"/>
    </source>
</evidence>
<dbReference type="OrthoDB" id="9800507at2"/>
<comment type="catalytic activity">
    <reaction evidence="7">
        <text>an N-acyl-L-alpha-aminoacyl-tRNA + H2O = an N-acyl-L-amino acid + a tRNA + H(+)</text>
        <dbReference type="Rhea" id="RHEA:54448"/>
        <dbReference type="Rhea" id="RHEA-COMP:10123"/>
        <dbReference type="Rhea" id="RHEA-COMP:13883"/>
        <dbReference type="ChEBI" id="CHEBI:15377"/>
        <dbReference type="ChEBI" id="CHEBI:15378"/>
        <dbReference type="ChEBI" id="CHEBI:59874"/>
        <dbReference type="ChEBI" id="CHEBI:78442"/>
        <dbReference type="ChEBI" id="CHEBI:138191"/>
        <dbReference type="EC" id="3.1.1.29"/>
    </reaction>
</comment>
<keyword evidence="3 7" id="KW-0378">Hydrolase</keyword>
<dbReference type="Pfam" id="PF01195">
    <property type="entry name" value="Pept_tRNA_hydro"/>
    <property type="match status" value="1"/>
</dbReference>
<keyword evidence="2 7" id="KW-0820">tRNA-binding</keyword>
<keyword evidence="4 7" id="KW-0694">RNA-binding</keyword>
<feature type="site" description="Stabilizes the basic form of H active site to accept a proton" evidence="7">
    <location>
        <position position="126"/>
    </location>
</feature>
<feature type="active site" description="Proton acceptor" evidence="7">
    <location>
        <position position="56"/>
    </location>
</feature>
<dbReference type="PROSITE" id="PS01196">
    <property type="entry name" value="PEPT_TRNA_HYDROL_2"/>
    <property type="match status" value="1"/>
</dbReference>
<dbReference type="EC" id="3.1.1.29" evidence="1 7"/>
<comment type="subcellular location">
    <subcellularLocation>
        <location evidence="7">Cytoplasm</location>
    </subcellularLocation>
</comment>
<dbReference type="InterPro" id="IPR018171">
    <property type="entry name" value="Pept_tRNA_hydro_CS"/>
</dbReference>
<organism evidence="8 9">
    <name type="scientific">Corynebacterium aquilae DSM 44791</name>
    <dbReference type="NCBI Taxonomy" id="1431546"/>
    <lineage>
        <taxon>Bacteria</taxon>
        <taxon>Bacillati</taxon>
        <taxon>Actinomycetota</taxon>
        <taxon>Actinomycetes</taxon>
        <taxon>Mycobacteriales</taxon>
        <taxon>Corynebacteriaceae</taxon>
        <taxon>Corynebacterium</taxon>
    </lineage>
</organism>
<evidence type="ECO:0000256" key="4">
    <source>
        <dbReference type="ARBA" id="ARBA00022884"/>
    </source>
</evidence>
<dbReference type="HAMAP" id="MF_00083">
    <property type="entry name" value="Pept_tRNA_hydro_bact"/>
    <property type="match status" value="1"/>
</dbReference>
<evidence type="ECO:0000313" key="8">
    <source>
        <dbReference type="EMBL" id="APT84388.1"/>
    </source>
</evidence>
<dbReference type="InterPro" id="IPR036416">
    <property type="entry name" value="Pept_tRNA_hydro_sf"/>
</dbReference>
<keyword evidence="9" id="KW-1185">Reference proteome</keyword>
<comment type="subunit">
    <text evidence="7">Monomer.</text>
</comment>
<dbReference type="GO" id="GO:0000049">
    <property type="term" value="F:tRNA binding"/>
    <property type="evidence" value="ECO:0007669"/>
    <property type="project" value="UniProtKB-UniRule"/>
</dbReference>
<dbReference type="Proteomes" id="UP000185478">
    <property type="component" value="Chromosome"/>
</dbReference>
<dbReference type="Gene3D" id="3.40.50.1470">
    <property type="entry name" value="Peptidyl-tRNA hydrolase"/>
    <property type="match status" value="1"/>
</dbReference>
<keyword evidence="7" id="KW-0963">Cytoplasm</keyword>
<feature type="binding site" evidence="7">
    <location>
        <position position="101"/>
    </location>
    <ligand>
        <name>tRNA</name>
        <dbReference type="ChEBI" id="CHEBI:17843"/>
    </ligand>
</feature>
<dbReference type="KEGG" id="caqu:CAQU_04100"/>
<comment type="function">
    <text evidence="7">Catalyzes the release of premature peptidyl moieties from peptidyl-tRNA molecules trapped in stalled 50S ribosomal subunits, and thus maintains levels of free tRNAs and 50S ribosomes.</text>
</comment>
<reference evidence="8 9" key="1">
    <citation type="submission" date="2014-08" db="EMBL/GenBank/DDBJ databases">
        <title>Complete genome sequence of Corynebacterium aquilae S-613T(T) (=DSM 44791(T)), isolated from the choana of a healthy golden eagle.</title>
        <authorList>
            <person name="Ruckert C."/>
            <person name="Albersmeier A."/>
            <person name="Winkler A."/>
            <person name="Kalinowski J."/>
        </authorList>
    </citation>
    <scope>NUCLEOTIDE SEQUENCE [LARGE SCALE GENOMIC DNA]</scope>
    <source>
        <strain evidence="8 9">S-613</strain>
    </source>
</reference>
<protein>
    <recommendedName>
        <fullName evidence="6 7">Peptidyl-tRNA hydrolase</fullName>
        <shortName evidence="7">Pth</shortName>
        <ecNumber evidence="1 7">3.1.1.29</ecNumber>
    </recommendedName>
</protein>
<dbReference type="GO" id="GO:0072344">
    <property type="term" value="P:rescue of stalled ribosome"/>
    <property type="evidence" value="ECO:0007669"/>
    <property type="project" value="UniProtKB-UniRule"/>
</dbReference>
<proteinExistence type="inferred from homology"/>
<feature type="binding site" evidence="7">
    <location>
        <position position="99"/>
    </location>
    <ligand>
        <name>tRNA</name>
        <dbReference type="ChEBI" id="CHEBI:17843"/>
    </ligand>
</feature>
<dbReference type="GO" id="GO:0005737">
    <property type="term" value="C:cytoplasm"/>
    <property type="evidence" value="ECO:0007669"/>
    <property type="project" value="UniProtKB-SubCell"/>
</dbReference>
<comment type="function">
    <text evidence="7">Hydrolyzes ribosome-free peptidyl-tRNAs (with 1 or more amino acids incorporated), which drop off the ribosome during protein synthesis, or as a result of ribosome stalling.</text>
</comment>
<feature type="site" description="Discriminates between blocked and unblocked aminoacyl-tRNA" evidence="7">
    <location>
        <position position="46"/>
    </location>
</feature>
<dbReference type="AlphaFoldDB" id="A0A1L7CEY5"/>
<evidence type="ECO:0000256" key="5">
    <source>
        <dbReference type="ARBA" id="ARBA00038063"/>
    </source>
</evidence>
<evidence type="ECO:0000256" key="1">
    <source>
        <dbReference type="ARBA" id="ARBA00013260"/>
    </source>
</evidence>
<feature type="binding site" evidence="7">
    <location>
        <position position="147"/>
    </location>
    <ligand>
        <name>tRNA</name>
        <dbReference type="ChEBI" id="CHEBI:17843"/>
    </ligand>
</feature>
<dbReference type="PANTHER" id="PTHR17224">
    <property type="entry name" value="PEPTIDYL-TRNA HYDROLASE"/>
    <property type="match status" value="1"/>
</dbReference>
<dbReference type="STRING" id="1431546.CAQU_04100"/>
<dbReference type="PANTHER" id="PTHR17224:SF1">
    <property type="entry name" value="PEPTIDYL-TRNA HYDROLASE"/>
    <property type="match status" value="1"/>
</dbReference>
<evidence type="ECO:0000256" key="2">
    <source>
        <dbReference type="ARBA" id="ARBA00022555"/>
    </source>
</evidence>
<gene>
    <name evidence="7" type="primary">pth</name>
    <name evidence="8" type="ORF">CAQU_04100</name>
</gene>
<dbReference type="CDD" id="cd00462">
    <property type="entry name" value="PTH"/>
    <property type="match status" value="1"/>
</dbReference>
<dbReference type="NCBIfam" id="TIGR00447">
    <property type="entry name" value="pth"/>
    <property type="match status" value="1"/>
</dbReference>
<dbReference type="GO" id="GO:0004045">
    <property type="term" value="F:peptidyl-tRNA hydrolase activity"/>
    <property type="evidence" value="ECO:0007669"/>
    <property type="project" value="UniProtKB-UniRule"/>
</dbReference>
<evidence type="ECO:0000256" key="6">
    <source>
        <dbReference type="ARBA" id="ARBA00050038"/>
    </source>
</evidence>
<dbReference type="InterPro" id="IPR001328">
    <property type="entry name" value="Pept_tRNA_hydro"/>
</dbReference>
<evidence type="ECO:0000256" key="7">
    <source>
        <dbReference type="HAMAP-Rule" id="MF_00083"/>
    </source>
</evidence>
<accession>A0A1L7CEY5</accession>
<evidence type="ECO:0000256" key="3">
    <source>
        <dbReference type="ARBA" id="ARBA00022801"/>
    </source>
</evidence>
<dbReference type="RefSeq" id="WP_084562780.1">
    <property type="nucleotide sequence ID" value="NZ_CP009245.1"/>
</dbReference>
<dbReference type="SUPFAM" id="SSF53178">
    <property type="entry name" value="Peptidyl-tRNA hydrolase-like"/>
    <property type="match status" value="1"/>
</dbReference>
<dbReference type="EMBL" id="CP009245">
    <property type="protein sequence ID" value="APT84388.1"/>
    <property type="molecule type" value="Genomic_DNA"/>
</dbReference>